<dbReference type="PROSITE" id="PS51257">
    <property type="entry name" value="PROKAR_LIPOPROTEIN"/>
    <property type="match status" value="1"/>
</dbReference>
<organism evidence="3 4">
    <name type="scientific">Faecalibacterium prausnitzii</name>
    <dbReference type="NCBI Taxonomy" id="853"/>
    <lineage>
        <taxon>Bacteria</taxon>
        <taxon>Bacillati</taxon>
        <taxon>Bacillota</taxon>
        <taxon>Clostridia</taxon>
        <taxon>Eubacteriales</taxon>
        <taxon>Oscillospiraceae</taxon>
        <taxon>Faecalibacterium</taxon>
    </lineage>
</organism>
<evidence type="ECO:0000259" key="2">
    <source>
        <dbReference type="Pfam" id="PF14133"/>
    </source>
</evidence>
<feature type="domain" description="DUF4300" evidence="2">
    <location>
        <begin position="36"/>
        <end position="289"/>
    </location>
</feature>
<accession>A0A173RC54</accession>
<protein>
    <recommendedName>
        <fullName evidence="2">DUF4300 domain-containing protein</fullName>
    </recommendedName>
</protein>
<feature type="chain" id="PRO_5038682406" description="DUF4300 domain-containing protein" evidence="1">
    <location>
        <begin position="21"/>
        <end position="302"/>
    </location>
</feature>
<keyword evidence="1" id="KW-0732">Signal</keyword>
<name>A0A173RC54_9FIRM</name>
<dbReference type="AlphaFoldDB" id="A0A173RC54"/>
<dbReference type="Pfam" id="PF14133">
    <property type="entry name" value="DUF4300"/>
    <property type="match status" value="1"/>
</dbReference>
<dbReference type="Proteomes" id="UP000095649">
    <property type="component" value="Unassembled WGS sequence"/>
</dbReference>
<gene>
    <name evidence="3" type="ORF">ERS852582_00416</name>
</gene>
<dbReference type="RefSeq" id="WP_070101983.1">
    <property type="nucleotide sequence ID" value="NZ_CYXN01000001.1"/>
</dbReference>
<reference evidence="3 4" key="1">
    <citation type="submission" date="2015-09" db="EMBL/GenBank/DDBJ databases">
        <authorList>
            <consortium name="Pathogen Informatics"/>
        </authorList>
    </citation>
    <scope>NUCLEOTIDE SEQUENCE [LARGE SCALE GENOMIC DNA]</scope>
    <source>
        <strain evidence="3 4">2789STDY5834970</strain>
    </source>
</reference>
<feature type="signal peptide" evidence="1">
    <location>
        <begin position="1"/>
        <end position="20"/>
    </location>
</feature>
<evidence type="ECO:0000256" key="1">
    <source>
        <dbReference type="SAM" id="SignalP"/>
    </source>
</evidence>
<dbReference type="InterPro" id="IPR025389">
    <property type="entry name" value="DUF4300"/>
</dbReference>
<evidence type="ECO:0000313" key="4">
    <source>
        <dbReference type="Proteomes" id="UP000095649"/>
    </source>
</evidence>
<proteinExistence type="predicted"/>
<sequence>MKRRTFLVCTAALFCGALLAGGCTQKTSQPVLQQIEYSNLADSDTQGLLSKLLQDAGVSDLRIQTFFDHVQKFNNAVDPAWLTTGFENAKPSDLKYDPYSMQDAWTEKYDTFPGWNCRITACGLFGDFITVTGKADLDSAEDTLFMDYETLDSDPESLCGDERQKFDALFAPVKTTNTTDIPTHLKTIQQEWKKRGLSFAEDDKIRLVSVVLHDQFSETDNSLMIGHVGVMLPTSDVVYFVEKVAFQEPYRLLKFKNRTELSDYLMLKYDNSWGQDTAHTFIMENSDLMDGWRILDEQKDAS</sequence>
<dbReference type="EMBL" id="CYXN01000001">
    <property type="protein sequence ID" value="CUM75432.1"/>
    <property type="molecule type" value="Genomic_DNA"/>
</dbReference>
<evidence type="ECO:0000313" key="3">
    <source>
        <dbReference type="EMBL" id="CUM75432.1"/>
    </source>
</evidence>